<dbReference type="AlphaFoldDB" id="A0A9P0MT68"/>
<gene>
    <name evidence="4" type="ORF">NEZAVI_LOCUS14251</name>
</gene>
<dbReference type="InterPro" id="IPR000504">
    <property type="entry name" value="RRM_dom"/>
</dbReference>
<feature type="region of interest" description="Disordered" evidence="2">
    <location>
        <begin position="91"/>
        <end position="117"/>
    </location>
</feature>
<dbReference type="SUPFAM" id="SSF54928">
    <property type="entry name" value="RNA-binding domain, RBD"/>
    <property type="match status" value="1"/>
</dbReference>
<sequence length="395" mass="46384">MRKQLYFLQINEELRKFGKVHEAQKGGKNLIFIYYKQYEEARACLDALSSDPDFNAKPAKPRETSRAVVSYGARERAKSVGERVRNKFEPYHESKRISDKTERDVFSKEEEEHPLRKRSMSITNISVEKVDNSTVTDKSDVKENTETKNDNIEEPKSTEQTITMEFKQKIPFRPRSKSVGRLNVEDEAKRAELIKKVIKSENNEGGSLDSLFEKEIVDKPKEENDQYSTPFSQLKRSKSFHENLANCDYNGLENDRRKSNLWLTPKPSFYKPRYDKPVVKREFNEPYLLPAMTIYEHYVIARQPKKFSQIVVVTGLPLYITEEYLCDLCAKFARVLRIRLIETRKIQECHAYVYVKSKKDAINLKRNIDRKILFCHIVEVIILSDISNLLPFRKY</sequence>
<feature type="compositionally biased region" description="Basic and acidic residues" evidence="2">
    <location>
        <begin position="137"/>
        <end position="154"/>
    </location>
</feature>
<protein>
    <recommendedName>
        <fullName evidence="3">RRM domain-containing protein</fullName>
    </recommendedName>
</protein>
<name>A0A9P0MT68_NEZVI</name>
<evidence type="ECO:0000256" key="1">
    <source>
        <dbReference type="ARBA" id="ARBA00022884"/>
    </source>
</evidence>
<reference evidence="4" key="1">
    <citation type="submission" date="2022-01" db="EMBL/GenBank/DDBJ databases">
        <authorList>
            <person name="King R."/>
        </authorList>
    </citation>
    <scope>NUCLEOTIDE SEQUENCE</scope>
</reference>
<dbReference type="Proteomes" id="UP001152798">
    <property type="component" value="Chromosome 6"/>
</dbReference>
<feature type="region of interest" description="Disordered" evidence="2">
    <location>
        <begin position="131"/>
        <end position="154"/>
    </location>
</feature>
<dbReference type="InterPro" id="IPR012677">
    <property type="entry name" value="Nucleotide-bd_a/b_plait_sf"/>
</dbReference>
<dbReference type="OrthoDB" id="6606148at2759"/>
<evidence type="ECO:0000313" key="4">
    <source>
        <dbReference type="EMBL" id="CAH1406268.1"/>
    </source>
</evidence>
<feature type="domain" description="RRM" evidence="3">
    <location>
        <begin position="311"/>
        <end position="373"/>
    </location>
</feature>
<dbReference type="InterPro" id="IPR035979">
    <property type="entry name" value="RBD_domain_sf"/>
</dbReference>
<dbReference type="Pfam" id="PF00076">
    <property type="entry name" value="RRM_1"/>
    <property type="match status" value="1"/>
</dbReference>
<feature type="compositionally biased region" description="Basic and acidic residues" evidence="2">
    <location>
        <begin position="91"/>
        <end position="114"/>
    </location>
</feature>
<dbReference type="CDD" id="cd00590">
    <property type="entry name" value="RRM_SF"/>
    <property type="match status" value="1"/>
</dbReference>
<evidence type="ECO:0000256" key="2">
    <source>
        <dbReference type="SAM" id="MobiDB-lite"/>
    </source>
</evidence>
<dbReference type="EMBL" id="OV725082">
    <property type="protein sequence ID" value="CAH1406268.1"/>
    <property type="molecule type" value="Genomic_DNA"/>
</dbReference>
<proteinExistence type="predicted"/>
<organism evidence="4 5">
    <name type="scientific">Nezara viridula</name>
    <name type="common">Southern green stink bug</name>
    <name type="synonym">Cimex viridulus</name>
    <dbReference type="NCBI Taxonomy" id="85310"/>
    <lineage>
        <taxon>Eukaryota</taxon>
        <taxon>Metazoa</taxon>
        <taxon>Ecdysozoa</taxon>
        <taxon>Arthropoda</taxon>
        <taxon>Hexapoda</taxon>
        <taxon>Insecta</taxon>
        <taxon>Pterygota</taxon>
        <taxon>Neoptera</taxon>
        <taxon>Paraneoptera</taxon>
        <taxon>Hemiptera</taxon>
        <taxon>Heteroptera</taxon>
        <taxon>Panheteroptera</taxon>
        <taxon>Pentatomomorpha</taxon>
        <taxon>Pentatomoidea</taxon>
        <taxon>Pentatomidae</taxon>
        <taxon>Pentatominae</taxon>
        <taxon>Nezara</taxon>
    </lineage>
</organism>
<dbReference type="Gene3D" id="3.30.70.330">
    <property type="match status" value="1"/>
</dbReference>
<accession>A0A9P0MT68</accession>
<keyword evidence="5" id="KW-1185">Reference proteome</keyword>
<dbReference type="GO" id="GO:0003723">
    <property type="term" value="F:RNA binding"/>
    <property type="evidence" value="ECO:0007669"/>
    <property type="project" value="UniProtKB-KW"/>
</dbReference>
<evidence type="ECO:0000259" key="3">
    <source>
        <dbReference type="Pfam" id="PF00076"/>
    </source>
</evidence>
<evidence type="ECO:0000313" key="5">
    <source>
        <dbReference type="Proteomes" id="UP001152798"/>
    </source>
</evidence>
<keyword evidence="1" id="KW-0694">RNA-binding</keyword>